<dbReference type="GO" id="GO:0005615">
    <property type="term" value="C:extracellular space"/>
    <property type="evidence" value="ECO:0007669"/>
    <property type="project" value="TreeGrafter"/>
</dbReference>
<organism evidence="3 4">
    <name type="scientific">Anopheles christyi</name>
    <dbReference type="NCBI Taxonomy" id="43041"/>
    <lineage>
        <taxon>Eukaryota</taxon>
        <taxon>Metazoa</taxon>
        <taxon>Ecdysozoa</taxon>
        <taxon>Arthropoda</taxon>
        <taxon>Hexapoda</taxon>
        <taxon>Insecta</taxon>
        <taxon>Pterygota</taxon>
        <taxon>Neoptera</taxon>
        <taxon>Endopterygota</taxon>
        <taxon>Diptera</taxon>
        <taxon>Nematocera</taxon>
        <taxon>Culicoidea</taxon>
        <taxon>Culicidae</taxon>
        <taxon>Anophelinae</taxon>
        <taxon>Anopheles</taxon>
    </lineage>
</organism>
<dbReference type="InterPro" id="IPR032675">
    <property type="entry name" value="LRR_dom_sf"/>
</dbReference>
<reference evidence="3" key="2">
    <citation type="submission" date="2020-05" db="UniProtKB">
        <authorList>
            <consortium name="EnsemblMetazoa"/>
        </authorList>
    </citation>
    <scope>IDENTIFICATION</scope>
    <source>
        <strain evidence="3">ACHKN1017</strain>
    </source>
</reference>
<evidence type="ECO:0000256" key="2">
    <source>
        <dbReference type="ARBA" id="ARBA00022737"/>
    </source>
</evidence>
<evidence type="ECO:0000313" key="3">
    <source>
        <dbReference type="EnsemblMetazoa" id="ACHR000416-PA"/>
    </source>
</evidence>
<dbReference type="SUPFAM" id="SSF52058">
    <property type="entry name" value="L domain-like"/>
    <property type="match status" value="1"/>
</dbReference>
<dbReference type="FunFam" id="3.80.10.10:FF:001054">
    <property type="entry name" value="AGAP007467-PA"/>
    <property type="match status" value="1"/>
</dbReference>
<dbReference type="SMART" id="SM00369">
    <property type="entry name" value="LRR_TYP"/>
    <property type="match status" value="4"/>
</dbReference>
<proteinExistence type="predicted"/>
<evidence type="ECO:0008006" key="5">
    <source>
        <dbReference type="Google" id="ProtNLM"/>
    </source>
</evidence>
<dbReference type="VEuPathDB" id="VectorBase:ACHR000416"/>
<keyword evidence="2" id="KW-0677">Repeat</keyword>
<sequence>MTSDGGARIRNTINSEDDTFSLIFSIEKLIVSSSASGPFLQRIAALTEKISYLSYQDPVFQVPAGNTISEIEIANAGMLRSLVAGTNRHLTRLYVENCLLDRVPPTLSNMVMLEELILIQCALTALRLDVLVNNRQLNTIDLTRNQIRQLFPVTKPPKEMLAVTFLSLAANQLERLDMSMFACMPVLERFDVRGNRIVRFEATAPVTYGELRRLLVAFNKITQFDTRNLTLPALSSLYIDDNALTELPAHWGSLSSLSYLGFDRNDLKHIDISLFGRFQTLTGIFISESKVESIRLSTPITMPLLDILLFDGNQIVSVNFTGANFPSMNLISLLNNRLTTVPPLFQRFNSTRLSLDGNPIRCSSMTALRSKITEGRLYVSTASTQDQCPTTSSIVLDQNLRACCDA</sequence>
<dbReference type="STRING" id="43041.A0A182JPI2"/>
<dbReference type="PANTHER" id="PTHR45712">
    <property type="entry name" value="AGAP008170-PA"/>
    <property type="match status" value="1"/>
</dbReference>
<dbReference type="Gene3D" id="3.80.10.10">
    <property type="entry name" value="Ribonuclease Inhibitor"/>
    <property type="match status" value="2"/>
</dbReference>
<dbReference type="EnsemblMetazoa" id="ACHR000416-RA">
    <property type="protein sequence ID" value="ACHR000416-PA"/>
    <property type="gene ID" value="ACHR000416"/>
</dbReference>
<keyword evidence="1" id="KW-0433">Leucine-rich repeat</keyword>
<dbReference type="InterPro" id="IPR003591">
    <property type="entry name" value="Leu-rich_rpt_typical-subtyp"/>
</dbReference>
<evidence type="ECO:0000256" key="1">
    <source>
        <dbReference type="ARBA" id="ARBA00022614"/>
    </source>
</evidence>
<name>A0A182JPI2_9DIPT</name>
<dbReference type="Proteomes" id="UP000075881">
    <property type="component" value="Unassembled WGS sequence"/>
</dbReference>
<keyword evidence="4" id="KW-1185">Reference proteome</keyword>
<reference evidence="4" key="1">
    <citation type="submission" date="2013-03" db="EMBL/GenBank/DDBJ databases">
        <title>The Genome Sequence of Anopheles christyi ACHKN1017.</title>
        <authorList>
            <consortium name="The Broad Institute Genomics Platform"/>
            <person name="Neafsey D.E."/>
            <person name="Besansky N."/>
            <person name="Walker B."/>
            <person name="Young S.K."/>
            <person name="Zeng Q."/>
            <person name="Gargeya S."/>
            <person name="Fitzgerald M."/>
            <person name="Haas B."/>
            <person name="Abouelleil A."/>
            <person name="Allen A.W."/>
            <person name="Alvarado L."/>
            <person name="Arachchi H.M."/>
            <person name="Berlin A.M."/>
            <person name="Chapman S.B."/>
            <person name="Gainer-Dewar J."/>
            <person name="Goldberg J."/>
            <person name="Griggs A."/>
            <person name="Gujja S."/>
            <person name="Hansen M."/>
            <person name="Howarth C."/>
            <person name="Imamovic A."/>
            <person name="Ireland A."/>
            <person name="Larimer J."/>
            <person name="McCowan C."/>
            <person name="Murphy C."/>
            <person name="Pearson M."/>
            <person name="Poon T.W."/>
            <person name="Priest M."/>
            <person name="Roberts A."/>
            <person name="Saif S."/>
            <person name="Shea T."/>
            <person name="Sisk P."/>
            <person name="Sykes S."/>
            <person name="Wortman J."/>
            <person name="Nusbaum C."/>
            <person name="Birren B."/>
        </authorList>
    </citation>
    <scope>NUCLEOTIDE SEQUENCE [LARGE SCALE GENOMIC DNA]</scope>
    <source>
        <strain evidence="4">ACHKN1017</strain>
    </source>
</reference>
<accession>A0A182JPI2</accession>
<protein>
    <recommendedName>
        <fullName evidence="5">Leucine rich immune protein (Coil-less)</fullName>
    </recommendedName>
</protein>
<dbReference type="FunFam" id="3.80.10.10:FF:001220">
    <property type="entry name" value="AGAP007471-PA"/>
    <property type="match status" value="1"/>
</dbReference>
<dbReference type="InterPro" id="IPR050333">
    <property type="entry name" value="SLRP"/>
</dbReference>
<evidence type="ECO:0000313" key="4">
    <source>
        <dbReference type="Proteomes" id="UP000075881"/>
    </source>
</evidence>
<dbReference type="AlphaFoldDB" id="A0A182JPI2"/>
<dbReference type="PANTHER" id="PTHR45712:SF22">
    <property type="entry name" value="INSULIN-LIKE GROWTH FACTOR-BINDING PROTEIN COMPLEX ACID LABILE SUBUNIT"/>
    <property type="match status" value="1"/>
</dbReference>